<accession>A0ABP7Z0C2</accession>
<gene>
    <name evidence="1" type="ORF">GCM10022216_27690</name>
</gene>
<proteinExistence type="predicted"/>
<dbReference type="Proteomes" id="UP001500101">
    <property type="component" value="Unassembled WGS sequence"/>
</dbReference>
<name>A0ABP7Z0C2_9SPHI</name>
<protein>
    <submittedName>
        <fullName evidence="1">Uncharacterized protein</fullName>
    </submittedName>
</protein>
<evidence type="ECO:0000313" key="2">
    <source>
        <dbReference type="Proteomes" id="UP001500101"/>
    </source>
</evidence>
<dbReference type="EMBL" id="BAAAZI010000011">
    <property type="protein sequence ID" value="GAA4144602.1"/>
    <property type="molecule type" value="Genomic_DNA"/>
</dbReference>
<reference evidence="2" key="1">
    <citation type="journal article" date="2019" name="Int. J. Syst. Evol. Microbiol.">
        <title>The Global Catalogue of Microorganisms (GCM) 10K type strain sequencing project: providing services to taxonomists for standard genome sequencing and annotation.</title>
        <authorList>
            <consortium name="The Broad Institute Genomics Platform"/>
            <consortium name="The Broad Institute Genome Sequencing Center for Infectious Disease"/>
            <person name="Wu L."/>
            <person name="Ma J."/>
        </authorList>
    </citation>
    <scope>NUCLEOTIDE SEQUENCE [LARGE SCALE GENOMIC DNA]</scope>
    <source>
        <strain evidence="2">JCM 16704</strain>
    </source>
</reference>
<evidence type="ECO:0000313" key="1">
    <source>
        <dbReference type="EMBL" id="GAA4144602.1"/>
    </source>
</evidence>
<keyword evidence="2" id="KW-1185">Reference proteome</keyword>
<comment type="caution">
    <text evidence="1">The sequence shown here is derived from an EMBL/GenBank/DDBJ whole genome shotgun (WGS) entry which is preliminary data.</text>
</comment>
<sequence length="107" mass="12224">MLWNGILFIDNIYTDELSDGPFQSFLLQGLAQKVQGLQIISVLGMQPVGRNDDYLRRILSILAYFKRIASTEFRIEKDNIGFLIRYYQGSFPPAGRFCYGLYSGDKG</sequence>
<organism evidence="1 2">
    <name type="scientific">Sphingobacterium kyonggiense</name>
    <dbReference type="NCBI Taxonomy" id="714075"/>
    <lineage>
        <taxon>Bacteria</taxon>
        <taxon>Pseudomonadati</taxon>
        <taxon>Bacteroidota</taxon>
        <taxon>Sphingobacteriia</taxon>
        <taxon>Sphingobacteriales</taxon>
        <taxon>Sphingobacteriaceae</taxon>
        <taxon>Sphingobacterium</taxon>
    </lineage>
</organism>